<evidence type="ECO:0000256" key="5">
    <source>
        <dbReference type="SAM" id="Phobius"/>
    </source>
</evidence>
<gene>
    <name evidence="6" type="ORF">ACFQ2O_22455</name>
</gene>
<feature type="transmembrane region" description="Helical" evidence="5">
    <location>
        <begin position="84"/>
        <end position="117"/>
    </location>
</feature>
<keyword evidence="4 5" id="KW-0472">Membrane</keyword>
<keyword evidence="3 5" id="KW-1133">Transmembrane helix</keyword>
<feature type="non-terminal residue" evidence="6">
    <location>
        <position position="1"/>
    </location>
</feature>
<sequence length="154" mass="17049">RAAGPHQSAQPIHQVRALVSAAAIVAFRSRRACRSDWRMSKFTVLLIWLSSLSFLGYGIGYFISPKLQEEFKRFGLAKFGPLTGALEILGAVGLLVGLWVPLILLLASGGLTLLMLLGFGVRLKIKDGFWASLPSFLFMLLNAYIFYEVLQVYL</sequence>
<evidence type="ECO:0000256" key="3">
    <source>
        <dbReference type="ARBA" id="ARBA00022989"/>
    </source>
</evidence>
<proteinExistence type="predicted"/>
<keyword evidence="2 5" id="KW-0812">Transmembrane</keyword>
<organism evidence="6 7">
    <name type="scientific">Pontibacter rugosus</name>
    <dbReference type="NCBI Taxonomy" id="1745966"/>
    <lineage>
        <taxon>Bacteria</taxon>
        <taxon>Pseudomonadati</taxon>
        <taxon>Bacteroidota</taxon>
        <taxon>Cytophagia</taxon>
        <taxon>Cytophagales</taxon>
        <taxon>Hymenobacteraceae</taxon>
        <taxon>Pontibacter</taxon>
    </lineage>
</organism>
<keyword evidence="7" id="KW-1185">Reference proteome</keyword>
<dbReference type="InterPro" id="IPR032808">
    <property type="entry name" value="DoxX"/>
</dbReference>
<reference evidence="7" key="1">
    <citation type="journal article" date="2019" name="Int. J. Syst. Evol. Microbiol.">
        <title>The Global Catalogue of Microorganisms (GCM) 10K type strain sequencing project: providing services to taxonomists for standard genome sequencing and annotation.</title>
        <authorList>
            <consortium name="The Broad Institute Genomics Platform"/>
            <consortium name="The Broad Institute Genome Sequencing Center for Infectious Disease"/>
            <person name="Wu L."/>
            <person name="Ma J."/>
        </authorList>
    </citation>
    <scope>NUCLEOTIDE SEQUENCE [LARGE SCALE GENOMIC DNA]</scope>
    <source>
        <strain evidence="7">JCM 31319</strain>
    </source>
</reference>
<evidence type="ECO:0000313" key="6">
    <source>
        <dbReference type="EMBL" id="MFD1188924.1"/>
    </source>
</evidence>
<dbReference type="EMBL" id="JBHTLD010000555">
    <property type="protein sequence ID" value="MFD1188924.1"/>
    <property type="molecule type" value="Genomic_DNA"/>
</dbReference>
<accession>A0ABW3SVK3</accession>
<comment type="subcellular location">
    <subcellularLocation>
        <location evidence="1">Membrane</location>
        <topology evidence="1">Multi-pass membrane protein</topology>
    </subcellularLocation>
</comment>
<protein>
    <submittedName>
        <fullName evidence="6">DoxX family protein</fullName>
    </submittedName>
</protein>
<dbReference type="Pfam" id="PF13564">
    <property type="entry name" value="DoxX_2"/>
    <property type="match status" value="1"/>
</dbReference>
<feature type="transmembrane region" description="Helical" evidence="5">
    <location>
        <begin position="42"/>
        <end position="64"/>
    </location>
</feature>
<dbReference type="Proteomes" id="UP001597094">
    <property type="component" value="Unassembled WGS sequence"/>
</dbReference>
<evidence type="ECO:0000256" key="1">
    <source>
        <dbReference type="ARBA" id="ARBA00004141"/>
    </source>
</evidence>
<name>A0ABW3SVK3_9BACT</name>
<evidence type="ECO:0000313" key="7">
    <source>
        <dbReference type="Proteomes" id="UP001597094"/>
    </source>
</evidence>
<dbReference type="RefSeq" id="WP_377533269.1">
    <property type="nucleotide sequence ID" value="NZ_JBHTLD010000555.1"/>
</dbReference>
<comment type="caution">
    <text evidence="6">The sequence shown here is derived from an EMBL/GenBank/DDBJ whole genome shotgun (WGS) entry which is preliminary data.</text>
</comment>
<feature type="transmembrane region" description="Helical" evidence="5">
    <location>
        <begin position="129"/>
        <end position="147"/>
    </location>
</feature>
<evidence type="ECO:0000256" key="2">
    <source>
        <dbReference type="ARBA" id="ARBA00022692"/>
    </source>
</evidence>
<evidence type="ECO:0000256" key="4">
    <source>
        <dbReference type="ARBA" id="ARBA00023136"/>
    </source>
</evidence>